<gene>
    <name evidence="2" type="ORF">E6C64_11990</name>
</gene>
<accession>A0A4S4FGR2</accession>
<name>A0A4S4FGR2_9MICO</name>
<dbReference type="AlphaFoldDB" id="A0A4S4FGR2"/>
<dbReference type="InterPro" id="IPR052917">
    <property type="entry name" value="Stress-Dev_Protein"/>
</dbReference>
<evidence type="ECO:0000313" key="3">
    <source>
        <dbReference type="Proteomes" id="UP000309133"/>
    </source>
</evidence>
<reference evidence="2 3" key="1">
    <citation type="submission" date="2019-04" db="EMBL/GenBank/DDBJ databases">
        <authorList>
            <person name="Jiang L."/>
        </authorList>
    </citation>
    <scope>NUCLEOTIDE SEQUENCE [LARGE SCALE GENOMIC DNA]</scope>
    <source>
        <strain evidence="2 3">YIM 131853</strain>
    </source>
</reference>
<dbReference type="PANTHER" id="PTHR34818">
    <property type="entry name" value="PROTEIN BLI-3"/>
    <property type="match status" value="1"/>
</dbReference>
<dbReference type="EMBL" id="SSSM01000005">
    <property type="protein sequence ID" value="THG29423.1"/>
    <property type="molecule type" value="Genomic_DNA"/>
</dbReference>
<evidence type="ECO:0000259" key="1">
    <source>
        <dbReference type="Pfam" id="PF16242"/>
    </source>
</evidence>
<sequence length="160" mass="17200">MATAEEIEQLGKLIGKADIGLLTTTSADGQLVSRPMGLIDRDFDGTLWFFTQDPSHKTDEVRASDQVNVALQAGDGWVSVAGSASVVKDRSTIDELWTSGAEAWFENGKDDPTVALLKVDADTAELWTIKDPKVVTLFKYAKAIVTGDTPDVGETKTIAL</sequence>
<dbReference type="Gene3D" id="2.30.110.10">
    <property type="entry name" value="Electron Transport, Fmn-binding Protein, Chain A"/>
    <property type="match status" value="1"/>
</dbReference>
<dbReference type="OrthoDB" id="1432662at2"/>
<keyword evidence="3" id="KW-1185">Reference proteome</keyword>
<dbReference type="SUPFAM" id="SSF50475">
    <property type="entry name" value="FMN-binding split barrel"/>
    <property type="match status" value="1"/>
</dbReference>
<dbReference type="InterPro" id="IPR038725">
    <property type="entry name" value="YdaG_split_barrel_FMN-bd"/>
</dbReference>
<protein>
    <submittedName>
        <fullName evidence="2">General stress protein</fullName>
    </submittedName>
</protein>
<dbReference type="InterPro" id="IPR012349">
    <property type="entry name" value="Split_barrel_FMN-bd"/>
</dbReference>
<evidence type="ECO:0000313" key="2">
    <source>
        <dbReference type="EMBL" id="THG29423.1"/>
    </source>
</evidence>
<dbReference type="Pfam" id="PF16242">
    <property type="entry name" value="Pyrid_ox_like"/>
    <property type="match status" value="1"/>
</dbReference>
<dbReference type="PANTHER" id="PTHR34818:SF1">
    <property type="entry name" value="PROTEIN BLI-3"/>
    <property type="match status" value="1"/>
</dbReference>
<comment type="caution">
    <text evidence="2">The sequence shown here is derived from an EMBL/GenBank/DDBJ whole genome shotgun (WGS) entry which is preliminary data.</text>
</comment>
<dbReference type="Proteomes" id="UP000309133">
    <property type="component" value="Unassembled WGS sequence"/>
</dbReference>
<dbReference type="RefSeq" id="WP_136427753.1">
    <property type="nucleotide sequence ID" value="NZ_SSSM01000005.1"/>
</dbReference>
<organism evidence="2 3">
    <name type="scientific">Naasia lichenicola</name>
    <dbReference type="NCBI Taxonomy" id="2565933"/>
    <lineage>
        <taxon>Bacteria</taxon>
        <taxon>Bacillati</taxon>
        <taxon>Actinomycetota</taxon>
        <taxon>Actinomycetes</taxon>
        <taxon>Micrococcales</taxon>
        <taxon>Microbacteriaceae</taxon>
        <taxon>Naasia</taxon>
    </lineage>
</organism>
<feature type="domain" description="General stress protein FMN-binding split barrel" evidence="1">
    <location>
        <begin position="5"/>
        <end position="151"/>
    </location>
</feature>
<proteinExistence type="predicted"/>